<reference evidence="2" key="1">
    <citation type="journal article" date="2020" name="Nature">
        <title>Giant virus diversity and host interactions through global metagenomics.</title>
        <authorList>
            <person name="Schulz F."/>
            <person name="Roux S."/>
            <person name="Paez-Espino D."/>
            <person name="Jungbluth S."/>
            <person name="Walsh D.A."/>
            <person name="Denef V.J."/>
            <person name="McMahon K.D."/>
            <person name="Konstantinidis K.T."/>
            <person name="Eloe-Fadrosh E.A."/>
            <person name="Kyrpides N.C."/>
            <person name="Woyke T."/>
        </authorList>
    </citation>
    <scope>NUCLEOTIDE SEQUENCE</scope>
    <source>
        <strain evidence="2">GVMAG-M-3300027833-11</strain>
    </source>
</reference>
<organism evidence="2">
    <name type="scientific">viral metagenome</name>
    <dbReference type="NCBI Taxonomy" id="1070528"/>
    <lineage>
        <taxon>unclassified sequences</taxon>
        <taxon>metagenomes</taxon>
        <taxon>organismal metagenomes</taxon>
    </lineage>
</organism>
<dbReference type="AlphaFoldDB" id="A0A6C0LI78"/>
<feature type="transmembrane region" description="Helical" evidence="1">
    <location>
        <begin position="12"/>
        <end position="30"/>
    </location>
</feature>
<sequence length="260" mass="29899">MDCRTDTPAHSIFYSIGVASTATILYYLYINYTPLTVDDFLADAAWAYCGMEIRATRFKKHFFTLLEPVTSIISPGPVPNKEICFYKDGEVVKEMGLLEFRKLDDEWDVDYDYGIYKIQNDENMGMSRIFKVHTNIDLDNIKFSNVSLLSAVMKCNGQDKKDLDVTSDIFKSTLVVGNKLFSKEYMKYIFDVDLPESYSIDIIDSNINQHTIVEGGVMHMTEDTVEIINPPKVNETVEQKRRPSFLFGWMNETSETKKDN</sequence>
<accession>A0A6C0LI78</accession>
<evidence type="ECO:0000313" key="2">
    <source>
        <dbReference type="EMBL" id="QHU30243.1"/>
    </source>
</evidence>
<keyword evidence="1" id="KW-0812">Transmembrane</keyword>
<name>A0A6C0LI78_9ZZZZ</name>
<evidence type="ECO:0000256" key="1">
    <source>
        <dbReference type="SAM" id="Phobius"/>
    </source>
</evidence>
<dbReference type="EMBL" id="MN740504">
    <property type="protein sequence ID" value="QHU30243.1"/>
    <property type="molecule type" value="Genomic_DNA"/>
</dbReference>
<proteinExistence type="predicted"/>
<protein>
    <submittedName>
        <fullName evidence="2">Uncharacterized protein</fullName>
    </submittedName>
</protein>
<keyword evidence="1" id="KW-0472">Membrane</keyword>
<keyword evidence="1" id="KW-1133">Transmembrane helix</keyword>